<dbReference type="OrthoDB" id="528457at2"/>
<reference evidence="3" key="1">
    <citation type="journal article" date="2011" name="MBio">
        <title>Novel metabolic attributes of the genus Cyanothece, comprising a group of unicellular nitrogen-fixing Cyanobacteria.</title>
        <authorList>
            <person name="Bandyopadhyay A."/>
            <person name="Elvitigala T."/>
            <person name="Welsh E."/>
            <person name="Stockel J."/>
            <person name="Liberton M."/>
            <person name="Min H."/>
            <person name="Sherman L.A."/>
            <person name="Pakrasi H.B."/>
        </authorList>
    </citation>
    <scope>NUCLEOTIDE SEQUENCE [LARGE SCALE GENOMIC DNA]</scope>
    <source>
        <strain evidence="3">PCC 8801</strain>
    </source>
</reference>
<organism evidence="2 3">
    <name type="scientific">Rippkaea orientalis (strain PCC 8801 / RF-1)</name>
    <name type="common">Cyanothece sp. (strain PCC 8801)</name>
    <dbReference type="NCBI Taxonomy" id="41431"/>
    <lineage>
        <taxon>Bacteria</taxon>
        <taxon>Bacillati</taxon>
        <taxon>Cyanobacteriota</taxon>
        <taxon>Cyanophyceae</taxon>
        <taxon>Oscillatoriophycideae</taxon>
        <taxon>Chroococcales</taxon>
        <taxon>Aphanothecaceae</taxon>
        <taxon>Rippkaea</taxon>
        <taxon>Rippkaea orientalis</taxon>
    </lineage>
</organism>
<keyword evidence="1" id="KW-0472">Membrane</keyword>
<evidence type="ECO:0000313" key="3">
    <source>
        <dbReference type="Proteomes" id="UP000008204"/>
    </source>
</evidence>
<name>B7JYG5_RIPO1</name>
<gene>
    <name evidence="2" type="ordered locus">PCC8801_0752</name>
</gene>
<protein>
    <submittedName>
        <fullName evidence="2">Pentapeptide repeat protein</fullName>
    </submittedName>
</protein>
<keyword evidence="3" id="KW-1185">Reference proteome</keyword>
<dbReference type="STRING" id="41431.PCC8801_0752"/>
<dbReference type="KEGG" id="cyp:PCC8801_0752"/>
<dbReference type="InterPro" id="IPR001646">
    <property type="entry name" value="5peptide_repeat"/>
</dbReference>
<dbReference type="PANTHER" id="PTHR14136">
    <property type="entry name" value="BTB_POZ DOMAIN-CONTAINING PROTEIN KCTD9"/>
    <property type="match status" value="1"/>
</dbReference>
<dbReference type="EMBL" id="CP001287">
    <property type="protein sequence ID" value="ACK64835.1"/>
    <property type="molecule type" value="Genomic_DNA"/>
</dbReference>
<feature type="transmembrane region" description="Helical" evidence="1">
    <location>
        <begin position="156"/>
        <end position="179"/>
    </location>
</feature>
<accession>B7JYG5</accession>
<feature type="transmembrane region" description="Helical" evidence="1">
    <location>
        <begin position="101"/>
        <end position="118"/>
    </location>
</feature>
<dbReference type="Pfam" id="PF00805">
    <property type="entry name" value="Pentapeptide"/>
    <property type="match status" value="3"/>
</dbReference>
<dbReference type="RefSeq" id="WP_012594111.1">
    <property type="nucleotide sequence ID" value="NC_011726.1"/>
</dbReference>
<dbReference type="Proteomes" id="UP000008204">
    <property type="component" value="Chromosome"/>
</dbReference>
<dbReference type="InterPro" id="IPR051082">
    <property type="entry name" value="Pentapeptide-BTB/POZ_domain"/>
</dbReference>
<keyword evidence="1" id="KW-1133">Transmembrane helix</keyword>
<evidence type="ECO:0000313" key="2">
    <source>
        <dbReference type="EMBL" id="ACK64835.1"/>
    </source>
</evidence>
<dbReference type="AlphaFoldDB" id="B7JYG5"/>
<feature type="transmembrane region" description="Helical" evidence="1">
    <location>
        <begin position="61"/>
        <end position="89"/>
    </location>
</feature>
<feature type="transmembrane region" description="Helical" evidence="1">
    <location>
        <begin position="212"/>
        <end position="236"/>
    </location>
</feature>
<dbReference type="Gene3D" id="2.160.20.80">
    <property type="entry name" value="E3 ubiquitin-protein ligase SopA"/>
    <property type="match status" value="2"/>
</dbReference>
<dbReference type="eggNOG" id="COG1357">
    <property type="taxonomic scope" value="Bacteria"/>
</dbReference>
<dbReference type="SUPFAM" id="SSF141571">
    <property type="entry name" value="Pentapeptide repeat-like"/>
    <property type="match status" value="1"/>
</dbReference>
<dbReference type="PANTHER" id="PTHR14136:SF17">
    <property type="entry name" value="BTB_POZ DOMAIN-CONTAINING PROTEIN KCTD9"/>
    <property type="match status" value="1"/>
</dbReference>
<dbReference type="HOGENOM" id="CLU_020789_0_0_3"/>
<evidence type="ECO:0000256" key="1">
    <source>
        <dbReference type="SAM" id="Phobius"/>
    </source>
</evidence>
<keyword evidence="1" id="KW-0812">Transmembrane</keyword>
<sequence>MTFNFNQANLSGRSFKGQNLTGADFRCANIRGVNFANATLTGANFSHAKAGLSFYGLASLISIFVILAALSGLIAGYAETFIGLVVSLLSSSQERILARQILVIIGLLTSISFIVIIIRQGIGISLAILAIVFAVITAIIAYQYDYRVGADALIQFFVIAVIVASILLGALVQAIFLSITKKNRALILFAIPAVAGAIAGAIKGVKGIRQEFVSVSLIMAFIVSIGLLGLSVYIGIRAMAGDKKYDLVRAIANASCTAMGTSFRGANLTDADFTEAKLQNTDFRKAILKRTCWFQATNLDLAGVENTYLENPSLRQLVISKNGEGEFYDYQDLRGLNFKNANLVDASFIGADLSEATLQDADLSRAKLVQTRLYGSDLTHAILTGVCIQDWAISTDTQLQQVRCEYVYVRLPTKEDPDPWRKPDNRQETFREGDFSDFIAPIIKTLDLYRQQNIDPRKMASTFKTLDLYHYEGIDPSAAAITLKQLSEQYPDAGLEVVALEGRGDEKVRLQAVVTETVNQSQLSAEYFERYREISALPYKDIQALLAGMAEKDERIRSLERMVNSAIQGKKFYVETYYQMGDTVSEKSSINFTARDISGVVNLGSISGNVTNTINQLPESTDPNQPSLKELLTKLQAAIESETELPDKNKALALDQVKTLAELGQKPEDSALQKAAQLAIMALKGITSGLSETTKLVVECTKLLPAISTLLALV</sequence>
<feature type="transmembrane region" description="Helical" evidence="1">
    <location>
        <begin position="124"/>
        <end position="144"/>
    </location>
</feature>
<proteinExistence type="predicted"/>
<feature type="transmembrane region" description="Helical" evidence="1">
    <location>
        <begin position="185"/>
        <end position="205"/>
    </location>
</feature>